<dbReference type="InterPro" id="IPR043472">
    <property type="entry name" value="Macro_dom-like"/>
</dbReference>
<dbReference type="EMBL" id="HBII01013706">
    <property type="protein sequence ID" value="CAE0346901.1"/>
    <property type="molecule type" value="Transcribed_RNA"/>
</dbReference>
<evidence type="ECO:0000313" key="2">
    <source>
        <dbReference type="EMBL" id="CAE0346901.1"/>
    </source>
</evidence>
<accession>A0A7S3J961</accession>
<proteinExistence type="predicted"/>
<feature type="compositionally biased region" description="Basic residues" evidence="1">
    <location>
        <begin position="157"/>
        <end position="168"/>
    </location>
</feature>
<protein>
    <submittedName>
        <fullName evidence="2">Uncharacterized protein</fullName>
    </submittedName>
</protein>
<feature type="compositionally biased region" description="Basic and acidic residues" evidence="1">
    <location>
        <begin position="178"/>
        <end position="187"/>
    </location>
</feature>
<reference evidence="2" key="1">
    <citation type="submission" date="2021-01" db="EMBL/GenBank/DDBJ databases">
        <authorList>
            <person name="Corre E."/>
            <person name="Pelletier E."/>
            <person name="Niang G."/>
            <person name="Scheremetjew M."/>
            <person name="Finn R."/>
            <person name="Kale V."/>
            <person name="Holt S."/>
            <person name="Cochrane G."/>
            <person name="Meng A."/>
            <person name="Brown T."/>
            <person name="Cohen L."/>
        </authorList>
    </citation>
    <scope>NUCLEOTIDE SEQUENCE</scope>
    <source>
        <strain evidence="2">FSP1.4</strain>
    </source>
</reference>
<dbReference type="Gene3D" id="3.40.220.10">
    <property type="entry name" value="Leucine Aminopeptidase, subunit E, domain 1"/>
    <property type="match status" value="1"/>
</dbReference>
<feature type="region of interest" description="Disordered" evidence="1">
    <location>
        <begin position="65"/>
        <end position="205"/>
    </location>
</feature>
<gene>
    <name evidence="2" type="ORF">EHAR0213_LOCUS5811</name>
</gene>
<sequence length="205" mass="22606">MASGGLGFPTKNCAQAFFNGIMEFLEENECITTLKKLNIVILEEPKHKEFQEKWIECFVDKYGEDLPSSDEEAAPEVSSDSEEETKIDKSKKKTSLGMNFDSDDDAKGSKKGSKKPQDQNSKAKAVPDKKADAKKKSKPKTQIFDSSSDDADDKKASKAKKAVSKAKHVLSDSDSDAEDKKKSDKKNTVVKKPAGKKKIEFSDSD</sequence>
<evidence type="ECO:0000256" key="1">
    <source>
        <dbReference type="SAM" id="MobiDB-lite"/>
    </source>
</evidence>
<dbReference type="AlphaFoldDB" id="A0A7S3J961"/>
<name>A0A7S3J961_9SPIT</name>
<feature type="compositionally biased region" description="Acidic residues" evidence="1">
    <location>
        <begin position="67"/>
        <end position="85"/>
    </location>
</feature>
<organism evidence="2">
    <name type="scientific">Euplotes harpa</name>
    <dbReference type="NCBI Taxonomy" id="151035"/>
    <lineage>
        <taxon>Eukaryota</taxon>
        <taxon>Sar</taxon>
        <taxon>Alveolata</taxon>
        <taxon>Ciliophora</taxon>
        <taxon>Intramacronucleata</taxon>
        <taxon>Spirotrichea</taxon>
        <taxon>Hypotrichia</taxon>
        <taxon>Euplotida</taxon>
        <taxon>Euplotidae</taxon>
        <taxon>Euplotes</taxon>
    </lineage>
</organism>